<evidence type="ECO:0000313" key="2">
    <source>
        <dbReference type="Proteomes" id="UP000664480"/>
    </source>
</evidence>
<gene>
    <name evidence="1" type="ORF">J0A69_11325</name>
</gene>
<keyword evidence="2" id="KW-1185">Reference proteome</keyword>
<protein>
    <submittedName>
        <fullName evidence="1">Uncharacterized protein</fullName>
    </submittedName>
</protein>
<name>A0ABS3CHN2_9BACT</name>
<dbReference type="EMBL" id="JAFKCU010000002">
    <property type="protein sequence ID" value="MBN7816026.1"/>
    <property type="molecule type" value="Genomic_DNA"/>
</dbReference>
<dbReference type="Proteomes" id="UP000664480">
    <property type="component" value="Unassembled WGS sequence"/>
</dbReference>
<sequence length="154" mass="17212">MENKVSIEIPPADLQAIKDAIAVLVTKLGPLLIALTEEERKSLYKMGEASRPFAEKVLEYVVSNPEFLPPFTDVPEMQKDWKAITELLPIYNALAQLCSNLDDTLMEAGSEVMVPASSYYKSVQMATKLAVPSAKPIYEDLRVRFERKPKRPAA</sequence>
<organism evidence="1 2">
    <name type="scientific">Algoriphagus pacificus</name>
    <dbReference type="NCBI Taxonomy" id="2811234"/>
    <lineage>
        <taxon>Bacteria</taxon>
        <taxon>Pseudomonadati</taxon>
        <taxon>Bacteroidota</taxon>
        <taxon>Cytophagia</taxon>
        <taxon>Cytophagales</taxon>
        <taxon>Cyclobacteriaceae</taxon>
        <taxon>Algoriphagus</taxon>
    </lineage>
</organism>
<comment type="caution">
    <text evidence="1">The sequence shown here is derived from an EMBL/GenBank/DDBJ whole genome shotgun (WGS) entry which is preliminary data.</text>
</comment>
<proteinExistence type="predicted"/>
<evidence type="ECO:0000313" key="1">
    <source>
        <dbReference type="EMBL" id="MBN7816026.1"/>
    </source>
</evidence>
<reference evidence="1 2" key="1">
    <citation type="submission" date="2021-03" db="EMBL/GenBank/DDBJ databases">
        <title>novel species isolated from a fishpond in China.</title>
        <authorList>
            <person name="Lu H."/>
            <person name="Cai Z."/>
        </authorList>
    </citation>
    <scope>NUCLEOTIDE SEQUENCE [LARGE SCALE GENOMIC DNA]</scope>
    <source>
        <strain evidence="1 2">YJ13C</strain>
    </source>
</reference>
<accession>A0ABS3CHN2</accession>